<dbReference type="PANTHER" id="PTHR43214">
    <property type="entry name" value="TWO-COMPONENT RESPONSE REGULATOR"/>
    <property type="match status" value="1"/>
</dbReference>
<keyword evidence="1 3" id="KW-0597">Phosphoprotein</keyword>
<accession>A0A2W1JPE4</accession>
<dbReference type="InterPro" id="IPR058245">
    <property type="entry name" value="NreC/VraR/RcsB-like_REC"/>
</dbReference>
<dbReference type="InterPro" id="IPR039420">
    <property type="entry name" value="WalR-like"/>
</dbReference>
<name>A0A2W1JPE4_9CYAN</name>
<dbReference type="Gene3D" id="3.40.50.2300">
    <property type="match status" value="1"/>
</dbReference>
<dbReference type="PANTHER" id="PTHR43214:SF43">
    <property type="entry name" value="TWO-COMPONENT RESPONSE REGULATOR"/>
    <property type="match status" value="1"/>
</dbReference>
<reference evidence="6 7" key="1">
    <citation type="journal article" date="2018" name="Sci. Rep.">
        <title>A novel species of the marine cyanobacterium Acaryochloris with a unique pigment content and lifestyle.</title>
        <authorList>
            <person name="Partensky F."/>
            <person name="Six C."/>
            <person name="Ratin M."/>
            <person name="Garczarek L."/>
            <person name="Vaulot D."/>
            <person name="Probert I."/>
            <person name="Calteau A."/>
            <person name="Gourvil P."/>
            <person name="Marie D."/>
            <person name="Grebert T."/>
            <person name="Bouchier C."/>
            <person name="Le Panse S."/>
            <person name="Gachenot M."/>
            <person name="Rodriguez F."/>
            <person name="Garrido J.L."/>
        </authorList>
    </citation>
    <scope>NUCLEOTIDE SEQUENCE [LARGE SCALE GENOMIC DNA]</scope>
    <source>
        <strain evidence="6 7">RCC1774</strain>
    </source>
</reference>
<feature type="domain" description="Response regulatory" evidence="5">
    <location>
        <begin position="11"/>
        <end position="127"/>
    </location>
</feature>
<evidence type="ECO:0000259" key="5">
    <source>
        <dbReference type="PROSITE" id="PS50110"/>
    </source>
</evidence>
<dbReference type="CDD" id="cd17535">
    <property type="entry name" value="REC_NarL-like"/>
    <property type="match status" value="1"/>
</dbReference>
<dbReference type="RefSeq" id="WP_110986208.1">
    <property type="nucleotide sequence ID" value="NZ_CAWNWM010000006.1"/>
</dbReference>
<dbReference type="PROSITE" id="PS50110">
    <property type="entry name" value="RESPONSE_REGULATORY"/>
    <property type="match status" value="1"/>
</dbReference>
<dbReference type="PRINTS" id="PR00038">
    <property type="entry name" value="HTHLUXR"/>
</dbReference>
<protein>
    <submittedName>
        <fullName evidence="6">Transcriptional regulatory protein LiaR</fullName>
    </submittedName>
</protein>
<dbReference type="InterPro" id="IPR001789">
    <property type="entry name" value="Sig_transdc_resp-reg_receiver"/>
</dbReference>
<evidence type="ECO:0000256" key="3">
    <source>
        <dbReference type="PROSITE-ProRule" id="PRU00169"/>
    </source>
</evidence>
<proteinExistence type="predicted"/>
<dbReference type="Pfam" id="PF00072">
    <property type="entry name" value="Response_reg"/>
    <property type="match status" value="1"/>
</dbReference>
<evidence type="ECO:0000313" key="6">
    <source>
        <dbReference type="EMBL" id="PZD73295.1"/>
    </source>
</evidence>
<organism evidence="6 7">
    <name type="scientific">Acaryochloris thomasi RCC1774</name>
    <dbReference type="NCBI Taxonomy" id="1764569"/>
    <lineage>
        <taxon>Bacteria</taxon>
        <taxon>Bacillati</taxon>
        <taxon>Cyanobacteriota</taxon>
        <taxon>Cyanophyceae</taxon>
        <taxon>Acaryochloridales</taxon>
        <taxon>Acaryochloridaceae</taxon>
        <taxon>Acaryochloris</taxon>
        <taxon>Acaryochloris thomasi</taxon>
    </lineage>
</organism>
<dbReference type="Proteomes" id="UP000248857">
    <property type="component" value="Unassembled WGS sequence"/>
</dbReference>
<dbReference type="SUPFAM" id="SSF52172">
    <property type="entry name" value="CheY-like"/>
    <property type="match status" value="1"/>
</dbReference>
<dbReference type="PROSITE" id="PS50043">
    <property type="entry name" value="HTH_LUXR_2"/>
    <property type="match status" value="1"/>
</dbReference>
<evidence type="ECO:0000313" key="7">
    <source>
        <dbReference type="Proteomes" id="UP000248857"/>
    </source>
</evidence>
<dbReference type="AlphaFoldDB" id="A0A2W1JPE4"/>
<keyword evidence="7" id="KW-1185">Reference proteome</keyword>
<dbReference type="SMART" id="SM00421">
    <property type="entry name" value="HTH_LUXR"/>
    <property type="match status" value="1"/>
</dbReference>
<dbReference type="InterPro" id="IPR016032">
    <property type="entry name" value="Sig_transdc_resp-reg_C-effctor"/>
</dbReference>
<dbReference type="SMART" id="SM00448">
    <property type="entry name" value="REC"/>
    <property type="match status" value="1"/>
</dbReference>
<dbReference type="CDD" id="cd06170">
    <property type="entry name" value="LuxR_C_like"/>
    <property type="match status" value="1"/>
</dbReference>
<dbReference type="OrthoDB" id="570944at2"/>
<sequence>MSKAIQLPKWRVLIVEDDPLVQLGLEQALVDYVELTVVGLVDDGYLAVEAILEKRPDLVLMDLGLPGLDGIEITQRVKEKLPDLKVVILTSHTSDEEVFAALSSGADAYCVKGGGIELLLTAIASVSQGSLYLDVKIAHTILQEMRSSPTVKLEHPLTEREFDVLRLLVEGLNNTEIAGRLYISPNTVKSHMRGLMSKLAVSDRVQVAVKALRAGLV</sequence>
<dbReference type="EMBL" id="PQWO01000006">
    <property type="protein sequence ID" value="PZD73295.1"/>
    <property type="molecule type" value="Genomic_DNA"/>
</dbReference>
<comment type="caution">
    <text evidence="6">The sequence shown here is derived from an EMBL/GenBank/DDBJ whole genome shotgun (WGS) entry which is preliminary data.</text>
</comment>
<dbReference type="InterPro" id="IPR000792">
    <property type="entry name" value="Tscrpt_reg_LuxR_C"/>
</dbReference>
<dbReference type="InterPro" id="IPR011006">
    <property type="entry name" value="CheY-like_superfamily"/>
</dbReference>
<evidence type="ECO:0000256" key="1">
    <source>
        <dbReference type="ARBA" id="ARBA00022553"/>
    </source>
</evidence>
<feature type="modified residue" description="4-aspartylphosphate" evidence="3">
    <location>
        <position position="62"/>
    </location>
</feature>
<dbReference type="SUPFAM" id="SSF46894">
    <property type="entry name" value="C-terminal effector domain of the bipartite response regulators"/>
    <property type="match status" value="1"/>
</dbReference>
<keyword evidence="2" id="KW-0238">DNA-binding</keyword>
<feature type="domain" description="HTH luxR-type" evidence="4">
    <location>
        <begin position="150"/>
        <end position="215"/>
    </location>
</feature>
<evidence type="ECO:0000256" key="2">
    <source>
        <dbReference type="ARBA" id="ARBA00023125"/>
    </source>
</evidence>
<evidence type="ECO:0000259" key="4">
    <source>
        <dbReference type="PROSITE" id="PS50043"/>
    </source>
</evidence>
<gene>
    <name evidence="6" type="primary">liaR_3</name>
    <name evidence="6" type="ORF">C1752_02246</name>
</gene>
<dbReference type="Pfam" id="PF00196">
    <property type="entry name" value="GerE"/>
    <property type="match status" value="1"/>
</dbReference>
<dbReference type="GO" id="GO:0003677">
    <property type="term" value="F:DNA binding"/>
    <property type="evidence" value="ECO:0007669"/>
    <property type="project" value="UniProtKB-KW"/>
</dbReference>
<dbReference type="GO" id="GO:0000160">
    <property type="term" value="P:phosphorelay signal transduction system"/>
    <property type="evidence" value="ECO:0007669"/>
    <property type="project" value="InterPro"/>
</dbReference>
<dbReference type="GO" id="GO:0006355">
    <property type="term" value="P:regulation of DNA-templated transcription"/>
    <property type="evidence" value="ECO:0007669"/>
    <property type="project" value="InterPro"/>
</dbReference>